<gene>
    <name evidence="1" type="ORF">SAMN05443550_103498</name>
</gene>
<name>A0A1H4BWV7_9SPHI</name>
<dbReference type="AlphaFoldDB" id="A0A1H4BWV7"/>
<reference evidence="1 2" key="1">
    <citation type="submission" date="2016-10" db="EMBL/GenBank/DDBJ databases">
        <authorList>
            <person name="de Groot N.N."/>
        </authorList>
    </citation>
    <scope>NUCLEOTIDE SEQUENCE [LARGE SCALE GENOMIC DNA]</scope>
    <source>
        <strain evidence="1 2">DSM 19033</strain>
    </source>
</reference>
<dbReference type="Proteomes" id="UP000198850">
    <property type="component" value="Unassembled WGS sequence"/>
</dbReference>
<dbReference type="EMBL" id="FNRA01000003">
    <property type="protein sequence ID" value="SEA52547.1"/>
    <property type="molecule type" value="Genomic_DNA"/>
</dbReference>
<proteinExistence type="predicted"/>
<evidence type="ECO:0000313" key="1">
    <source>
        <dbReference type="EMBL" id="SEA52547.1"/>
    </source>
</evidence>
<protein>
    <submittedName>
        <fullName evidence="1">Uncharacterized protein</fullName>
    </submittedName>
</protein>
<accession>A0A1H4BWV7</accession>
<keyword evidence="2" id="KW-1185">Reference proteome</keyword>
<dbReference type="STRING" id="425514.SAMN05443550_103498"/>
<evidence type="ECO:0000313" key="2">
    <source>
        <dbReference type="Proteomes" id="UP000198850"/>
    </source>
</evidence>
<sequence length="111" mass="11858">MNQLFLGVLVAGTALGGSALSNVESHTTTRSGKTLPAGYFVQKAANSYSYVSTTTGRDGQCDGNAAHRCKYIVPAQNSIPSEDRTYTESEVQNFGLSPSEPLDRIWIPASE</sequence>
<dbReference type="RefSeq" id="WP_090556098.1">
    <property type="nucleotide sequence ID" value="NZ_FNRA01000003.1"/>
</dbReference>
<organism evidence="1 2">
    <name type="scientific">Pedobacter hartonius</name>
    <dbReference type="NCBI Taxonomy" id="425514"/>
    <lineage>
        <taxon>Bacteria</taxon>
        <taxon>Pseudomonadati</taxon>
        <taxon>Bacteroidota</taxon>
        <taxon>Sphingobacteriia</taxon>
        <taxon>Sphingobacteriales</taxon>
        <taxon>Sphingobacteriaceae</taxon>
        <taxon>Pedobacter</taxon>
    </lineage>
</organism>